<evidence type="ECO:0000256" key="1">
    <source>
        <dbReference type="ARBA" id="ARBA00008558"/>
    </source>
</evidence>
<keyword evidence="2 3" id="KW-0413">Isomerase</keyword>
<reference evidence="3 4" key="1">
    <citation type="journal article" date="2009" name="Mikrobiologiia">
        <title>[Phenanthren biodegradation and interaction of Pseudomonas putida BS3701 and Burkholderia sp.BS3702 in plant rhizosphere].</title>
        <authorList>
            <person name="Ovchinnikova A.A."/>
            <person name="Vetrova A.A."/>
            <person name="Filonov A.E."/>
            <person name="Boronin A.M."/>
        </authorList>
    </citation>
    <scope>NUCLEOTIDE SEQUENCE [LARGE SCALE GENOMIC DNA]</scope>
    <source>
        <strain evidence="3 4">BS3701</strain>
    </source>
</reference>
<gene>
    <name evidence="3" type="ORF">H0H12_23710</name>
</gene>
<evidence type="ECO:0000313" key="4">
    <source>
        <dbReference type="Proteomes" id="UP000510934"/>
    </source>
</evidence>
<dbReference type="SUPFAM" id="SSF48208">
    <property type="entry name" value="Six-hairpin glycosidases"/>
    <property type="match status" value="1"/>
</dbReference>
<accession>A0A7D5VXN7</accession>
<evidence type="ECO:0000313" key="3">
    <source>
        <dbReference type="EMBL" id="QLJ13407.1"/>
    </source>
</evidence>
<dbReference type="RefSeq" id="WP_180688773.1">
    <property type="nucleotide sequence ID" value="NZ_CP059052.1"/>
</dbReference>
<evidence type="ECO:0000256" key="2">
    <source>
        <dbReference type="ARBA" id="ARBA00023235"/>
    </source>
</evidence>
<dbReference type="Gene3D" id="1.50.10.10">
    <property type="match status" value="1"/>
</dbReference>
<dbReference type="InterPro" id="IPR008928">
    <property type="entry name" value="6-hairpin_glycosidase_sf"/>
</dbReference>
<dbReference type="InterPro" id="IPR012341">
    <property type="entry name" value="6hp_glycosidase-like_sf"/>
</dbReference>
<name>A0A7D5VXN7_PSEPU</name>
<dbReference type="EMBL" id="CP059052">
    <property type="protein sequence ID" value="QLJ13407.1"/>
    <property type="molecule type" value="Genomic_DNA"/>
</dbReference>
<dbReference type="PANTHER" id="PTHR15108">
    <property type="entry name" value="N-ACYLGLUCOSAMINE-2-EPIMERASE"/>
    <property type="match status" value="1"/>
</dbReference>
<comment type="similarity">
    <text evidence="1">Belongs to the N-acylglucosamine 2-epimerase family.</text>
</comment>
<protein>
    <submittedName>
        <fullName evidence="3">AGE family epimerase/isomerase</fullName>
    </submittedName>
</protein>
<proteinExistence type="inferred from homology"/>
<dbReference type="AlphaFoldDB" id="A0A7D5VXN7"/>
<dbReference type="GO" id="GO:0016853">
    <property type="term" value="F:isomerase activity"/>
    <property type="evidence" value="ECO:0007669"/>
    <property type="project" value="UniProtKB-KW"/>
</dbReference>
<sequence length="417" mass="45448">MISLNLSAHSWLNAPAHAAWRLAEAQRLLAFAKAAKLPDGFGNLDAKGQLTPGACAETMNTARMTHCFALAHLQGIPGSLAYAEHGVAALRGAMQDASYGGWFAHPGGQEDSGKAAYLHAFVALAASSAVVAGAADAQLLLADATEVLETHFWSEAKGALRETFSRAWQLPEPYRGANSNMHATEAFLALADATGNSLWLQRALRIAERIIHTHAAANGYRVIEHFDAHWQPLPDYNREHPADHFRPYGTTPGHAMEWARLLLHLEASLQRAGLLAPQWLPDSACRLFDAACQHAWNVDGAAGFVYTLDWANRPVVHARLHWVHAEACAAAAALLQRTGEAQYEQWYRNCWGFIANHFIDPVAGSWHHELDARNRPAGTIWPGKPDLYHAYQALLLPGLPLAPSLASNLASSSYVTR</sequence>
<dbReference type="InterPro" id="IPR010819">
    <property type="entry name" value="AGE/CE"/>
</dbReference>
<dbReference type="GO" id="GO:0005975">
    <property type="term" value="P:carbohydrate metabolic process"/>
    <property type="evidence" value="ECO:0007669"/>
    <property type="project" value="InterPro"/>
</dbReference>
<dbReference type="Pfam" id="PF07221">
    <property type="entry name" value="GlcNAc_2-epim"/>
    <property type="match status" value="1"/>
</dbReference>
<organism evidence="3 4">
    <name type="scientific">Pseudomonas putida</name>
    <name type="common">Arthrobacter siderocapsulatus</name>
    <dbReference type="NCBI Taxonomy" id="303"/>
    <lineage>
        <taxon>Bacteria</taxon>
        <taxon>Pseudomonadati</taxon>
        <taxon>Pseudomonadota</taxon>
        <taxon>Gammaproteobacteria</taxon>
        <taxon>Pseudomonadales</taxon>
        <taxon>Pseudomonadaceae</taxon>
        <taxon>Pseudomonas</taxon>
    </lineage>
</organism>
<dbReference type="Proteomes" id="UP000510934">
    <property type="component" value="Chromosome"/>
</dbReference>